<dbReference type="AlphaFoldDB" id="A0AAN7URA1"/>
<proteinExistence type="predicted"/>
<dbReference type="Gene3D" id="3.30.200.20">
    <property type="entry name" value="Phosphorylase Kinase, domain 1"/>
    <property type="match status" value="1"/>
</dbReference>
<dbReference type="EMBL" id="JAWHQM010000037">
    <property type="protein sequence ID" value="KAK5633957.1"/>
    <property type="molecule type" value="Genomic_DNA"/>
</dbReference>
<accession>A0AAN7URA1</accession>
<sequence>MYKLEVNMAIASDLPYTAEAPLPGLDWQKAKTEQRDSYHSNVFTGKNVRELAVITKVSGGLVNLTVRALKTTASDVGSFPRSRSLILKYAPPFVATIGPKVPFSSERQEVEASALKLFDDDGPLAGLCKLTSIRVPKVLHHNFESSVLIIEDLGPLEMLWGILSPRALEGNDLADNRITEISPNGKIFRHTSLHRHCRASQYASRSNPDIAASIQQLFRSLTKDLVFDVAVKPILERLATDDSDKLYELVLNAFNQLSSPDEGCFSLGDCHPGAILLPNWDLLVKDLSEFSSEAPVAVIDWEFSEIAGRGLDGDIAQLLASLHCRPLYPEALLESVGNDSNSAFKESGIHKALVCTEAFVRGLCLSYPEASSDPLTTDGILRHLRSTVILLGRETINQAYEFAWDLEGYAVSKDELRNKMVMAGAGYLEKAGKDETEALDIWLRASENKGIILTLFYLP</sequence>
<dbReference type="Proteomes" id="UP001305414">
    <property type="component" value="Unassembled WGS sequence"/>
</dbReference>
<organism evidence="1 2">
    <name type="scientific">Xylaria bambusicola</name>
    <dbReference type="NCBI Taxonomy" id="326684"/>
    <lineage>
        <taxon>Eukaryota</taxon>
        <taxon>Fungi</taxon>
        <taxon>Dikarya</taxon>
        <taxon>Ascomycota</taxon>
        <taxon>Pezizomycotina</taxon>
        <taxon>Sordariomycetes</taxon>
        <taxon>Xylariomycetidae</taxon>
        <taxon>Xylariales</taxon>
        <taxon>Xylariaceae</taxon>
        <taxon>Xylaria</taxon>
    </lineage>
</organism>
<name>A0AAN7URA1_9PEZI</name>
<evidence type="ECO:0000313" key="1">
    <source>
        <dbReference type="EMBL" id="KAK5633957.1"/>
    </source>
</evidence>
<gene>
    <name evidence="1" type="ORF">RRF57_009671</name>
</gene>
<protein>
    <recommendedName>
        <fullName evidence="3">Aminoglycoside phosphotransferase domain-containing protein</fullName>
    </recommendedName>
</protein>
<evidence type="ECO:0008006" key="3">
    <source>
        <dbReference type="Google" id="ProtNLM"/>
    </source>
</evidence>
<keyword evidence="2" id="KW-1185">Reference proteome</keyword>
<comment type="caution">
    <text evidence="1">The sequence shown here is derived from an EMBL/GenBank/DDBJ whole genome shotgun (WGS) entry which is preliminary data.</text>
</comment>
<evidence type="ECO:0000313" key="2">
    <source>
        <dbReference type="Proteomes" id="UP001305414"/>
    </source>
</evidence>
<reference evidence="1 2" key="1">
    <citation type="submission" date="2023-10" db="EMBL/GenBank/DDBJ databases">
        <title>Draft genome sequence of Xylaria bambusicola isolate GMP-LS, the root and basal stem rot pathogen of sugarcane in Indonesia.</title>
        <authorList>
            <person name="Selvaraj P."/>
            <person name="Muralishankar V."/>
            <person name="Muruganantham S."/>
            <person name="Sp S."/>
            <person name="Haryani S."/>
            <person name="Lau K.J.X."/>
            <person name="Naqvi N.I."/>
        </authorList>
    </citation>
    <scope>NUCLEOTIDE SEQUENCE [LARGE SCALE GENOMIC DNA]</scope>
    <source>
        <strain evidence="1">GMP-LS</strain>
    </source>
</reference>
<dbReference type="InterPro" id="IPR011009">
    <property type="entry name" value="Kinase-like_dom_sf"/>
</dbReference>
<dbReference type="SUPFAM" id="SSF56112">
    <property type="entry name" value="Protein kinase-like (PK-like)"/>
    <property type="match status" value="1"/>
</dbReference>